<keyword evidence="2" id="KW-0472">Membrane</keyword>
<keyword evidence="2" id="KW-0812">Transmembrane</keyword>
<dbReference type="Proteomes" id="UP000639643">
    <property type="component" value="Unassembled WGS sequence"/>
</dbReference>
<name>A0A8H6KXN7_9PEZI</name>
<evidence type="ECO:0000313" key="4">
    <source>
        <dbReference type="Proteomes" id="UP000639643"/>
    </source>
</evidence>
<evidence type="ECO:0000313" key="3">
    <source>
        <dbReference type="EMBL" id="KAF6839151.1"/>
    </source>
</evidence>
<gene>
    <name evidence="3" type="ORF">CMUS01_04346</name>
</gene>
<accession>A0A8H6KXN7</accession>
<feature type="transmembrane region" description="Helical" evidence="2">
    <location>
        <begin position="21"/>
        <end position="40"/>
    </location>
</feature>
<comment type="caution">
    <text evidence="3">The sequence shown here is derived from an EMBL/GenBank/DDBJ whole genome shotgun (WGS) entry which is preliminary data.</text>
</comment>
<evidence type="ECO:0000256" key="1">
    <source>
        <dbReference type="SAM" id="MobiDB-lite"/>
    </source>
</evidence>
<keyword evidence="4" id="KW-1185">Reference proteome</keyword>
<proteinExistence type="predicted"/>
<sequence>MEDQRRRDGVRRVPDPRGQHLPILTSSLLSSLILHILILIPSASPRKATPDQARPISSPHIRNPAS</sequence>
<reference evidence="3" key="1">
    <citation type="journal article" date="2020" name="Phytopathology">
        <title>Genome Sequence Resources of Colletotrichum truncatum, C. plurivorum, C. musicola, and C. sojae: Four Species Pathogenic to Soybean (Glycine max).</title>
        <authorList>
            <person name="Rogerio F."/>
            <person name="Boufleur T.R."/>
            <person name="Ciampi-Guillardi M."/>
            <person name="Sukno S.A."/>
            <person name="Thon M.R."/>
            <person name="Massola Junior N.S."/>
            <person name="Baroncelli R."/>
        </authorList>
    </citation>
    <scope>NUCLEOTIDE SEQUENCE</scope>
    <source>
        <strain evidence="3">LFN0074</strain>
    </source>
</reference>
<evidence type="ECO:0000256" key="2">
    <source>
        <dbReference type="SAM" id="Phobius"/>
    </source>
</evidence>
<dbReference type="AlphaFoldDB" id="A0A8H6KXN7"/>
<protein>
    <submittedName>
        <fullName evidence="3">Uncharacterized protein</fullName>
    </submittedName>
</protein>
<organism evidence="3 4">
    <name type="scientific">Colletotrichum musicola</name>
    <dbReference type="NCBI Taxonomy" id="2175873"/>
    <lineage>
        <taxon>Eukaryota</taxon>
        <taxon>Fungi</taxon>
        <taxon>Dikarya</taxon>
        <taxon>Ascomycota</taxon>
        <taxon>Pezizomycotina</taxon>
        <taxon>Sordariomycetes</taxon>
        <taxon>Hypocreomycetidae</taxon>
        <taxon>Glomerellales</taxon>
        <taxon>Glomerellaceae</taxon>
        <taxon>Colletotrichum</taxon>
        <taxon>Colletotrichum orchidearum species complex</taxon>
    </lineage>
</organism>
<keyword evidence="2" id="KW-1133">Transmembrane helix</keyword>
<feature type="region of interest" description="Disordered" evidence="1">
    <location>
        <begin position="44"/>
        <end position="66"/>
    </location>
</feature>
<dbReference type="EMBL" id="WIGM01000117">
    <property type="protein sequence ID" value="KAF6839151.1"/>
    <property type="molecule type" value="Genomic_DNA"/>
</dbReference>